<evidence type="ECO:0000313" key="3">
    <source>
        <dbReference type="Proteomes" id="UP000288805"/>
    </source>
</evidence>
<dbReference type="Pfam" id="PF07727">
    <property type="entry name" value="RVT_2"/>
    <property type="match status" value="1"/>
</dbReference>
<sequence>MHPNIDNLLLPSTPTIPFLILPNPSLVHLAQEIQQRKNKFKELEPAPSIEITSSFESHLEMNSSSNDVAKMNIIRRLLSLDAHHEWNLHQFDVKNTFLHGDLDEEIYMEVPPDFESHSKGKMTSKLKKALYGLKQSPRTWFGRCVKAMIGYIQSQGDHILFVKHSTLGAKILLVYVDDIVVTGDDLEGREALRKCLVKEFKIKELEKLKYFQGIEVAHFH</sequence>
<proteinExistence type="predicted"/>
<dbReference type="AlphaFoldDB" id="A0A438JBR6"/>
<evidence type="ECO:0000313" key="2">
    <source>
        <dbReference type="EMBL" id="RVX06395.1"/>
    </source>
</evidence>
<gene>
    <name evidence="2" type="primary">RE2_212</name>
    <name evidence="2" type="ORF">CK203_023621</name>
</gene>
<comment type="caution">
    <text evidence="2">The sequence shown here is derived from an EMBL/GenBank/DDBJ whole genome shotgun (WGS) entry which is preliminary data.</text>
</comment>
<dbReference type="Proteomes" id="UP000288805">
    <property type="component" value="Unassembled WGS sequence"/>
</dbReference>
<dbReference type="InterPro" id="IPR043502">
    <property type="entry name" value="DNA/RNA_pol_sf"/>
</dbReference>
<dbReference type="PANTHER" id="PTHR43383:SF2">
    <property type="entry name" value="AMIDOHYDROLASE 2 FAMILY PROTEIN"/>
    <property type="match status" value="1"/>
</dbReference>
<dbReference type="SUPFAM" id="SSF56672">
    <property type="entry name" value="DNA/RNA polymerases"/>
    <property type="match status" value="1"/>
</dbReference>
<accession>A0A438JBR6</accession>
<name>A0A438JBR6_VITVI</name>
<dbReference type="InterPro" id="IPR013103">
    <property type="entry name" value="RVT_2"/>
</dbReference>
<dbReference type="EMBL" id="QGNW01000051">
    <property type="protein sequence ID" value="RVX06395.1"/>
    <property type="molecule type" value="Genomic_DNA"/>
</dbReference>
<feature type="domain" description="Reverse transcriptase Ty1/copia-type" evidence="1">
    <location>
        <begin position="63"/>
        <end position="217"/>
    </location>
</feature>
<dbReference type="PANTHER" id="PTHR43383">
    <property type="entry name" value="NODULIN 6"/>
    <property type="match status" value="1"/>
</dbReference>
<organism evidence="2 3">
    <name type="scientific">Vitis vinifera</name>
    <name type="common">Grape</name>
    <dbReference type="NCBI Taxonomy" id="29760"/>
    <lineage>
        <taxon>Eukaryota</taxon>
        <taxon>Viridiplantae</taxon>
        <taxon>Streptophyta</taxon>
        <taxon>Embryophyta</taxon>
        <taxon>Tracheophyta</taxon>
        <taxon>Spermatophyta</taxon>
        <taxon>Magnoliopsida</taxon>
        <taxon>eudicotyledons</taxon>
        <taxon>Gunneridae</taxon>
        <taxon>Pentapetalae</taxon>
        <taxon>rosids</taxon>
        <taxon>Vitales</taxon>
        <taxon>Vitaceae</taxon>
        <taxon>Viteae</taxon>
        <taxon>Vitis</taxon>
    </lineage>
</organism>
<reference evidence="2 3" key="1">
    <citation type="journal article" date="2018" name="PLoS Genet.">
        <title>Population sequencing reveals clonal diversity and ancestral inbreeding in the grapevine cultivar Chardonnay.</title>
        <authorList>
            <person name="Roach M.J."/>
            <person name="Johnson D.L."/>
            <person name="Bohlmann J."/>
            <person name="van Vuuren H.J."/>
            <person name="Jones S.J."/>
            <person name="Pretorius I.S."/>
            <person name="Schmidt S.A."/>
            <person name="Borneman A.R."/>
        </authorList>
    </citation>
    <scope>NUCLEOTIDE SEQUENCE [LARGE SCALE GENOMIC DNA]</scope>
    <source>
        <strain evidence="3">cv. Chardonnay</strain>
        <tissue evidence="2">Leaf</tissue>
    </source>
</reference>
<evidence type="ECO:0000259" key="1">
    <source>
        <dbReference type="Pfam" id="PF07727"/>
    </source>
</evidence>
<protein>
    <submittedName>
        <fullName evidence="2">Retrovirus-related Pol polyprotein from transposon RE2</fullName>
    </submittedName>
</protein>